<dbReference type="InterPro" id="IPR012791">
    <property type="entry name" value="3-oxoacid_CoA-transf_B"/>
</dbReference>
<dbReference type="AlphaFoldDB" id="A0A2M7IFD3"/>
<protein>
    <submittedName>
        <fullName evidence="6">Succinyl-CoA--3-ketoacid-CoA transferase</fullName>
    </submittedName>
</protein>
<organism evidence="6 7">
    <name type="scientific">Candidatus Portnoybacteria bacterium CG_4_8_14_3_um_filter_44_10</name>
    <dbReference type="NCBI Taxonomy" id="1974802"/>
    <lineage>
        <taxon>Bacteria</taxon>
        <taxon>Candidatus Portnoyibacteriota</taxon>
    </lineage>
</organism>
<comment type="similarity">
    <text evidence="1">Belongs to the 3-oxoacid CoA-transferase subunit B family.</text>
</comment>
<dbReference type="Pfam" id="PF01144">
    <property type="entry name" value="CoA_trans"/>
    <property type="match status" value="2"/>
</dbReference>
<dbReference type="InterPro" id="IPR037171">
    <property type="entry name" value="NagB/RpiA_transferase-like"/>
</dbReference>
<dbReference type="Gene3D" id="3.40.1080.10">
    <property type="entry name" value="Glutaconate Coenzyme A-transferase"/>
    <property type="match status" value="2"/>
</dbReference>
<evidence type="ECO:0000313" key="6">
    <source>
        <dbReference type="EMBL" id="PIW75201.1"/>
    </source>
</evidence>
<gene>
    <name evidence="6" type="ORF">CO002_03335</name>
</gene>
<evidence type="ECO:0000256" key="2">
    <source>
        <dbReference type="ARBA" id="ARBA00007154"/>
    </source>
</evidence>
<evidence type="ECO:0000256" key="3">
    <source>
        <dbReference type="ARBA" id="ARBA00022679"/>
    </source>
</evidence>
<dbReference type="SUPFAM" id="SSF100950">
    <property type="entry name" value="NagB/RpiA/CoA transferase-like"/>
    <property type="match status" value="2"/>
</dbReference>
<proteinExistence type="inferred from homology"/>
<sequence>MNSVFLGQIGHSFAFFFDAGDDLPFLLGSERWVSSGHSFSFRIPREWTLCLILGVPATLDLIDALVLRGTKRLKIFSNDTGLPGESTGKLIESGQVDSLTVSFIATNPEAEKLVTQGKLKVNLIPQGTLIEKFRATGSGIGGFYTPTGVGTEVEKGKEKKIINGKEYIFEEAFFPKPKFAFIKAWMADKKGNLIFRGAARNFNPAVAQAAEITIVEAENIVETGEIAPDEVMLPFNYVDILVQSSGRKVRPWEFKPRGYRAIGSTKEKIARRVAKELENGDVVNLGIGIPTLVANYIPKDVTVNLQAEPGVLGIGPRPQEGFEDPDIIDAGGNPITVLDGGAFFDSSLSFSMIRGGHIDKTVLGALQVDEKGNLANYLIPGKRAPGIGGGMDLAANAKRVIIATEHTTPDGQPKIVKKCSLPLTAKGAVNLIITELAVIKVTRRGLVLKEIAPGKTVKEVQALTEPRLIIAKNLKKMDV</sequence>
<name>A0A2M7IFD3_9BACT</name>
<dbReference type="PANTHER" id="PTHR13707">
    <property type="entry name" value="KETOACID-COENZYME A TRANSFERASE"/>
    <property type="match status" value="1"/>
</dbReference>
<evidence type="ECO:0000256" key="4">
    <source>
        <dbReference type="PIRNR" id="PIRNR000858"/>
    </source>
</evidence>
<dbReference type="PANTHER" id="PTHR13707:SF60">
    <property type="entry name" value="ACETATE COA-TRANSFERASE SUBUNIT ALPHA"/>
    <property type="match status" value="1"/>
</dbReference>
<comment type="caution">
    <text evidence="6">The sequence shown here is derived from an EMBL/GenBank/DDBJ whole genome shotgun (WGS) entry which is preliminary data.</text>
</comment>
<evidence type="ECO:0000313" key="7">
    <source>
        <dbReference type="Proteomes" id="UP000231280"/>
    </source>
</evidence>
<keyword evidence="3 4" id="KW-0808">Transferase</keyword>
<dbReference type="InterPro" id="IPR004165">
    <property type="entry name" value="CoA_trans_fam_I"/>
</dbReference>
<comment type="similarity">
    <text evidence="2 4">Belongs to the 3-oxoacid CoA-transferase family.</text>
</comment>
<dbReference type="InterPro" id="IPR012792">
    <property type="entry name" value="3-oxoacid_CoA-transf_A"/>
</dbReference>
<dbReference type="GO" id="GO:0008410">
    <property type="term" value="F:CoA-transferase activity"/>
    <property type="evidence" value="ECO:0007669"/>
    <property type="project" value="InterPro"/>
</dbReference>
<dbReference type="GO" id="GO:0046952">
    <property type="term" value="P:ketone body catabolic process"/>
    <property type="evidence" value="ECO:0007669"/>
    <property type="project" value="InterPro"/>
</dbReference>
<dbReference type="Proteomes" id="UP000231280">
    <property type="component" value="Unassembled WGS sequence"/>
</dbReference>
<evidence type="ECO:0000256" key="5">
    <source>
        <dbReference type="PIRSR" id="PIRSR000858-1"/>
    </source>
</evidence>
<accession>A0A2M7IFD3</accession>
<dbReference type="NCBIfam" id="TIGR02428">
    <property type="entry name" value="pcaJ_scoB_fam"/>
    <property type="match status" value="1"/>
</dbReference>
<dbReference type="SMART" id="SM00882">
    <property type="entry name" value="CoA_trans"/>
    <property type="match status" value="2"/>
</dbReference>
<feature type="active site" description="5-glutamyl coenzyme A thioester intermediate" evidence="5">
    <location>
        <position position="308"/>
    </location>
</feature>
<evidence type="ECO:0000256" key="1">
    <source>
        <dbReference type="ARBA" id="ARBA00007047"/>
    </source>
</evidence>
<dbReference type="EMBL" id="PFGX01000092">
    <property type="protein sequence ID" value="PIW75201.1"/>
    <property type="molecule type" value="Genomic_DNA"/>
</dbReference>
<dbReference type="NCBIfam" id="TIGR02429">
    <property type="entry name" value="pcaI_scoA_fam"/>
    <property type="match status" value="1"/>
</dbReference>
<dbReference type="InterPro" id="IPR014388">
    <property type="entry name" value="3-oxoacid_CoA-transferase"/>
</dbReference>
<reference evidence="7" key="1">
    <citation type="submission" date="2017-09" db="EMBL/GenBank/DDBJ databases">
        <title>Depth-based differentiation of microbial function through sediment-hosted aquifers and enrichment of novel symbionts in the deep terrestrial subsurface.</title>
        <authorList>
            <person name="Probst A.J."/>
            <person name="Ladd B."/>
            <person name="Jarett J.K."/>
            <person name="Geller-Mcgrath D.E."/>
            <person name="Sieber C.M.K."/>
            <person name="Emerson J.B."/>
            <person name="Anantharaman K."/>
            <person name="Thomas B.C."/>
            <person name="Malmstrom R."/>
            <person name="Stieglmeier M."/>
            <person name="Klingl A."/>
            <person name="Woyke T."/>
            <person name="Ryan C.M."/>
            <person name="Banfield J.F."/>
        </authorList>
    </citation>
    <scope>NUCLEOTIDE SEQUENCE [LARGE SCALE GENOMIC DNA]</scope>
</reference>
<dbReference type="PIRSF" id="PIRSF000858">
    <property type="entry name" value="SCOT-t"/>
    <property type="match status" value="1"/>
</dbReference>